<evidence type="ECO:0000313" key="5">
    <source>
        <dbReference type="EMBL" id="MBL0848487.1"/>
    </source>
</evidence>
<dbReference type="Pfam" id="PF04355">
    <property type="entry name" value="BamE"/>
    <property type="match status" value="1"/>
</dbReference>
<proteinExistence type="predicted"/>
<evidence type="ECO:0000256" key="1">
    <source>
        <dbReference type="ARBA" id="ARBA00022729"/>
    </source>
</evidence>
<feature type="transmembrane region" description="Helical" evidence="3">
    <location>
        <begin position="12"/>
        <end position="35"/>
    </location>
</feature>
<dbReference type="Gene3D" id="3.30.1450.10">
    <property type="match status" value="1"/>
</dbReference>
<reference evidence="5" key="1">
    <citation type="submission" date="2019-02" db="EMBL/GenBank/DDBJ databases">
        <title>A novel Candidatus Liberibacter species associated with the New Zealand native fuchsia psyllid, Ctenarytaina fuchsiae.</title>
        <authorList>
            <person name="Thompson S.M."/>
            <person name="Jorgensen N."/>
            <person name="David C."/>
            <person name="Bulman S.R."/>
            <person name="Smith G.R."/>
        </authorList>
    </citation>
    <scope>NUCLEOTIDE SEQUENCE</scope>
    <source>
        <strain evidence="5">Oxford</strain>
    </source>
</reference>
<keyword evidence="1" id="KW-0732">Signal</keyword>
<dbReference type="InterPro" id="IPR007450">
    <property type="entry name" value="BamE_dom"/>
</dbReference>
<name>A0A937DLJ7_9HYPH</name>
<evidence type="ECO:0000259" key="4">
    <source>
        <dbReference type="Pfam" id="PF04355"/>
    </source>
</evidence>
<dbReference type="Proteomes" id="UP000736856">
    <property type="component" value="Unassembled WGS sequence"/>
</dbReference>
<keyword evidence="3" id="KW-1133">Transmembrane helix</keyword>
<dbReference type="InterPro" id="IPR037873">
    <property type="entry name" value="BamE-like"/>
</dbReference>
<keyword evidence="3" id="KW-0812">Transmembrane</keyword>
<accession>A0A937DLJ7</accession>
<gene>
    <name evidence="5" type="primary">bamE</name>
    <name evidence="5" type="ORF">EU981_00040</name>
</gene>
<dbReference type="GO" id="GO:0019867">
    <property type="term" value="C:outer membrane"/>
    <property type="evidence" value="ECO:0007669"/>
    <property type="project" value="InterPro"/>
</dbReference>
<keyword evidence="2 3" id="KW-0472">Membrane</keyword>
<dbReference type="AlphaFoldDB" id="A0A937DLJ7"/>
<protein>
    <submittedName>
        <fullName evidence="5">Outer membrane protein assembly factor BamE</fullName>
    </submittedName>
</protein>
<evidence type="ECO:0000256" key="3">
    <source>
        <dbReference type="SAM" id="Phobius"/>
    </source>
</evidence>
<feature type="domain" description="Outer membrane protein assembly factor BamE" evidence="4">
    <location>
        <begin position="57"/>
        <end position="128"/>
    </location>
</feature>
<sequence length="183" mass="20534">MLFLKSRILHFWNFFLGILTSVSLIISFSGLMGLLNGSYGSNDSVSGFVLEKRSALLVSKQSSREQVIQSLGTPSFVSLMEINNNPKDFYYVSQRKKRLLPLKFLKERVVDRTILKLSFGESDRVSDITRYPLGSQKFDINPKITPAPITKEDGFFTRVAEAIDGEKSAQMSAQMSTHGALEK</sequence>
<evidence type="ECO:0000256" key="2">
    <source>
        <dbReference type="ARBA" id="ARBA00023136"/>
    </source>
</evidence>
<evidence type="ECO:0000313" key="6">
    <source>
        <dbReference type="Proteomes" id="UP000736856"/>
    </source>
</evidence>
<comment type="caution">
    <text evidence="5">The sequence shown here is derived from an EMBL/GenBank/DDBJ whole genome shotgun (WGS) entry which is preliminary data.</text>
</comment>
<dbReference type="EMBL" id="SEOL01000001">
    <property type="protein sequence ID" value="MBL0848487.1"/>
    <property type="molecule type" value="Genomic_DNA"/>
</dbReference>
<organism evidence="5 6">
    <name type="scientific">Candidatus Liberibacter ctenarytainae</name>
    <dbReference type="NCBI Taxonomy" id="2020335"/>
    <lineage>
        <taxon>Bacteria</taxon>
        <taxon>Pseudomonadati</taxon>
        <taxon>Pseudomonadota</taxon>
        <taxon>Alphaproteobacteria</taxon>
        <taxon>Hyphomicrobiales</taxon>
        <taxon>Rhizobiaceae</taxon>
        <taxon>Liberibacter</taxon>
    </lineage>
</organism>